<dbReference type="Gene3D" id="2.60.40.2540">
    <property type="match status" value="1"/>
</dbReference>
<keyword evidence="6" id="KW-0282">Flagellum</keyword>
<keyword evidence="6" id="KW-0966">Cell projection</keyword>
<dbReference type="CDD" id="cd07185">
    <property type="entry name" value="OmpA_C-like"/>
    <property type="match status" value="1"/>
</dbReference>
<reference evidence="7" key="1">
    <citation type="journal article" date="2019" name="Int. J. Syst. Evol. Microbiol.">
        <title>The Global Catalogue of Microorganisms (GCM) 10K type strain sequencing project: providing services to taxonomists for standard genome sequencing and annotation.</title>
        <authorList>
            <consortium name="The Broad Institute Genomics Platform"/>
            <consortium name="The Broad Institute Genome Sequencing Center for Infectious Disease"/>
            <person name="Wu L."/>
            <person name="Ma J."/>
        </authorList>
    </citation>
    <scope>NUCLEOTIDE SEQUENCE [LARGE SCALE GENOMIC DNA]</scope>
    <source>
        <strain evidence="7">CGMCC 1.10131</strain>
    </source>
</reference>
<name>A0ABQ1HVH0_9ALTE</name>
<dbReference type="InterPro" id="IPR041544">
    <property type="entry name" value="MotY_N"/>
</dbReference>
<dbReference type="InterPro" id="IPR050330">
    <property type="entry name" value="Bact_OuterMem_StrucFunc"/>
</dbReference>
<sequence length="289" mass="32893">MKRYLVLPFVICAISAQASVRTYTAPLDDSTWVMSSQSPIECRMDHIIPSFGVASFVSRASKQVNLDFYLDMYRISAETHQVSLRSVPPRWKPGASVKKISELSFYQQFDGYVNEQPAWQMLSELEDGNVPTFYFNDWYANSTTTAVGISSINFKQQYDEFIKCVGRLLPYSFEDIAFTVLSYQSNSDELTARSKQRLQLIGDYVKHDPNIDVVLVDAYTDSYGGKWINQELSEKRANMVKDYFRSNGLDESAIDVSGHGERRHVATNATPLGRERNRRVVISLGKDLL</sequence>
<keyword evidence="6" id="KW-0969">Cilium</keyword>
<evidence type="ECO:0000256" key="4">
    <source>
        <dbReference type="SAM" id="SignalP"/>
    </source>
</evidence>
<organism evidence="6 7">
    <name type="scientific">Agarivorans gilvus</name>
    <dbReference type="NCBI Taxonomy" id="680279"/>
    <lineage>
        <taxon>Bacteria</taxon>
        <taxon>Pseudomonadati</taxon>
        <taxon>Pseudomonadota</taxon>
        <taxon>Gammaproteobacteria</taxon>
        <taxon>Alteromonadales</taxon>
        <taxon>Alteromonadaceae</taxon>
        <taxon>Agarivorans</taxon>
    </lineage>
</organism>
<dbReference type="EMBL" id="BMDY01000001">
    <property type="protein sequence ID" value="GGA92144.1"/>
    <property type="molecule type" value="Genomic_DNA"/>
</dbReference>
<dbReference type="InterPro" id="IPR006665">
    <property type="entry name" value="OmpA-like"/>
</dbReference>
<dbReference type="PRINTS" id="PR01021">
    <property type="entry name" value="OMPADOMAIN"/>
</dbReference>
<feature type="domain" description="OmpA-like" evidence="5">
    <location>
        <begin position="171"/>
        <end position="288"/>
    </location>
</feature>
<comment type="caution">
    <text evidence="6">The sequence shown here is derived from an EMBL/GenBank/DDBJ whole genome shotgun (WGS) entry which is preliminary data.</text>
</comment>
<feature type="chain" id="PRO_5045356324" evidence="4">
    <location>
        <begin position="19"/>
        <end position="289"/>
    </location>
</feature>
<dbReference type="Gene3D" id="3.30.1330.60">
    <property type="entry name" value="OmpA-like domain"/>
    <property type="match status" value="1"/>
</dbReference>
<dbReference type="RefSeq" id="WP_055731716.1">
    <property type="nucleotide sequence ID" value="NZ_BMDY01000001.1"/>
</dbReference>
<evidence type="ECO:0000256" key="3">
    <source>
        <dbReference type="PROSITE-ProRule" id="PRU00473"/>
    </source>
</evidence>
<gene>
    <name evidence="6" type="ORF">GCM10007414_00970</name>
</gene>
<evidence type="ECO:0000313" key="6">
    <source>
        <dbReference type="EMBL" id="GGA92144.1"/>
    </source>
</evidence>
<accession>A0ABQ1HVH0</accession>
<dbReference type="PROSITE" id="PS51123">
    <property type="entry name" value="OMPA_2"/>
    <property type="match status" value="1"/>
</dbReference>
<feature type="signal peptide" evidence="4">
    <location>
        <begin position="1"/>
        <end position="18"/>
    </location>
</feature>
<keyword evidence="4" id="KW-0732">Signal</keyword>
<dbReference type="InterPro" id="IPR036737">
    <property type="entry name" value="OmpA-like_sf"/>
</dbReference>
<protein>
    <submittedName>
        <fullName evidence="6">Sodium-type flagellar protein MotY</fullName>
    </submittedName>
</protein>
<dbReference type="Pfam" id="PF00691">
    <property type="entry name" value="OmpA"/>
    <property type="match status" value="1"/>
</dbReference>
<evidence type="ECO:0000256" key="2">
    <source>
        <dbReference type="ARBA" id="ARBA00023136"/>
    </source>
</evidence>
<evidence type="ECO:0000256" key="1">
    <source>
        <dbReference type="ARBA" id="ARBA00004442"/>
    </source>
</evidence>
<evidence type="ECO:0000259" key="5">
    <source>
        <dbReference type="PROSITE" id="PS51123"/>
    </source>
</evidence>
<dbReference type="PANTHER" id="PTHR30329:SF17">
    <property type="entry name" value="LIPOPROTEIN YFIB-RELATED"/>
    <property type="match status" value="1"/>
</dbReference>
<proteinExistence type="predicted"/>
<comment type="subcellular location">
    <subcellularLocation>
        <location evidence="1">Cell outer membrane</location>
    </subcellularLocation>
</comment>
<keyword evidence="7" id="KW-1185">Reference proteome</keyword>
<dbReference type="PRINTS" id="PR01023">
    <property type="entry name" value="NAFLGMOTY"/>
</dbReference>
<dbReference type="Proteomes" id="UP000651977">
    <property type="component" value="Unassembled WGS sequence"/>
</dbReference>
<keyword evidence="2 3" id="KW-0472">Membrane</keyword>
<dbReference type="SUPFAM" id="SSF103088">
    <property type="entry name" value="OmpA-like"/>
    <property type="match status" value="1"/>
</dbReference>
<dbReference type="Pfam" id="PF18393">
    <property type="entry name" value="MotY_N"/>
    <property type="match status" value="1"/>
</dbReference>
<dbReference type="InterPro" id="IPR006664">
    <property type="entry name" value="OMP_bac"/>
</dbReference>
<evidence type="ECO:0000313" key="7">
    <source>
        <dbReference type="Proteomes" id="UP000651977"/>
    </source>
</evidence>
<dbReference type="PANTHER" id="PTHR30329">
    <property type="entry name" value="STATOR ELEMENT OF FLAGELLAR MOTOR COMPLEX"/>
    <property type="match status" value="1"/>
</dbReference>